<dbReference type="AlphaFoldDB" id="F8A6T0"/>
<keyword evidence="7" id="KW-1185">Reference proteome</keyword>
<evidence type="ECO:0000256" key="4">
    <source>
        <dbReference type="ARBA" id="ARBA00022840"/>
    </source>
</evidence>
<evidence type="ECO:0000259" key="5">
    <source>
        <dbReference type="PROSITE" id="PS50893"/>
    </source>
</evidence>
<dbReference type="PANTHER" id="PTHR43335:SF2">
    <property type="entry name" value="ABC TRANSPORTER, ATP-BINDING PROTEIN"/>
    <property type="match status" value="1"/>
</dbReference>
<keyword evidence="4" id="KW-0067">ATP-binding</keyword>
<dbReference type="PROSITE" id="PS00211">
    <property type="entry name" value="ABC_TRANSPORTER_1"/>
    <property type="match status" value="1"/>
</dbReference>
<evidence type="ECO:0000313" key="6">
    <source>
        <dbReference type="EMBL" id="AEI11140.1"/>
    </source>
</evidence>
<dbReference type="PROSITE" id="PS50893">
    <property type="entry name" value="ABC_TRANSPORTER_2"/>
    <property type="match status" value="1"/>
</dbReference>
<accession>F8A6T0</accession>
<evidence type="ECO:0000313" key="7">
    <source>
        <dbReference type="Proteomes" id="UP000000485"/>
    </source>
</evidence>
<dbReference type="GO" id="GO:0016887">
    <property type="term" value="F:ATP hydrolysis activity"/>
    <property type="evidence" value="ECO:0007669"/>
    <property type="project" value="InterPro"/>
</dbReference>
<evidence type="ECO:0000256" key="3">
    <source>
        <dbReference type="ARBA" id="ARBA00022741"/>
    </source>
</evidence>
<dbReference type="OrthoDB" id="9804819at2"/>
<dbReference type="InterPro" id="IPR017871">
    <property type="entry name" value="ABC_transporter-like_CS"/>
</dbReference>
<dbReference type="EMBL" id="CP002665">
    <property type="protein sequence ID" value="AEI11140.1"/>
    <property type="molecule type" value="Genomic_DNA"/>
</dbReference>
<dbReference type="Proteomes" id="UP000000485">
    <property type="component" value="Chromosome"/>
</dbReference>
<sequence length="241" mass="25081">MMLSLREVEATAGRFQLGPVSAELGTGVTALLGANGAGKSTLMKVMVGVLPARRGSVTVRSGASGEYSRPGYLPQDFDAPRNTPVADYLGFVGWCRASRSRPVTDEEIHGVLGAVGLSDRARSPFGRLSGGMRRRVGVAQAMLGAPAVMVLDEPTVGLDPVQRSDLRALVVDLARERAVIVSTHLAEDVAAVADRVLILADGRQVFAGTTAELAARGGASTVSSETVERGFLAVVRAEGTP</sequence>
<dbReference type="Gene3D" id="3.40.50.300">
    <property type="entry name" value="P-loop containing nucleotide triphosphate hydrolases"/>
    <property type="match status" value="1"/>
</dbReference>
<dbReference type="GO" id="GO:0005524">
    <property type="term" value="F:ATP binding"/>
    <property type="evidence" value="ECO:0007669"/>
    <property type="project" value="UniProtKB-KW"/>
</dbReference>
<protein>
    <submittedName>
        <fullName evidence="6">ABC transporter related protein</fullName>
    </submittedName>
</protein>
<proteinExistence type="inferred from homology"/>
<evidence type="ECO:0000256" key="2">
    <source>
        <dbReference type="ARBA" id="ARBA00022448"/>
    </source>
</evidence>
<dbReference type="STRING" id="593907.Celgi_0620"/>
<dbReference type="SUPFAM" id="SSF52540">
    <property type="entry name" value="P-loop containing nucleoside triphosphate hydrolases"/>
    <property type="match status" value="1"/>
</dbReference>
<dbReference type="InterPro" id="IPR027417">
    <property type="entry name" value="P-loop_NTPase"/>
</dbReference>
<dbReference type="KEGG" id="cga:Celgi_0620"/>
<feature type="domain" description="ABC transporter" evidence="5">
    <location>
        <begin position="2"/>
        <end position="226"/>
    </location>
</feature>
<dbReference type="InterPro" id="IPR003439">
    <property type="entry name" value="ABC_transporter-like_ATP-bd"/>
</dbReference>
<dbReference type="Pfam" id="PF00005">
    <property type="entry name" value="ABC_tran"/>
    <property type="match status" value="1"/>
</dbReference>
<comment type="similarity">
    <text evidence="1">Belongs to the ABC transporter superfamily.</text>
</comment>
<dbReference type="PANTHER" id="PTHR43335">
    <property type="entry name" value="ABC TRANSPORTER, ATP-BINDING PROTEIN"/>
    <property type="match status" value="1"/>
</dbReference>
<dbReference type="HOGENOM" id="CLU_000604_1_2_11"/>
<reference evidence="7" key="1">
    <citation type="submission" date="2011-04" db="EMBL/GenBank/DDBJ databases">
        <title>Complete sequence of Cellvibrio gilvus ATCC 13127.</title>
        <authorList>
            <person name="Lucas S."/>
            <person name="Han J."/>
            <person name="Lapidus A."/>
            <person name="Cheng J.-F."/>
            <person name="Goodwin L."/>
            <person name="Pitluck S."/>
            <person name="Peters L."/>
            <person name="Munk A."/>
            <person name="Detter J.C."/>
            <person name="Han C."/>
            <person name="Tapia R."/>
            <person name="Land M."/>
            <person name="Hauser L."/>
            <person name="Kyrpides N."/>
            <person name="Ivanova N."/>
            <person name="Ovchinnikova G."/>
            <person name="Pagani I."/>
            <person name="Mead D."/>
            <person name="Brumm P."/>
            <person name="Woyke T."/>
        </authorList>
    </citation>
    <scope>NUCLEOTIDE SEQUENCE [LARGE SCALE GENOMIC DNA]</scope>
    <source>
        <strain evidence="7">ATCC 13127 / NRRL B-14078</strain>
    </source>
</reference>
<dbReference type="SMART" id="SM00382">
    <property type="entry name" value="AAA"/>
    <property type="match status" value="1"/>
</dbReference>
<keyword evidence="3" id="KW-0547">Nucleotide-binding</keyword>
<dbReference type="eggNOG" id="COG1131">
    <property type="taxonomic scope" value="Bacteria"/>
</dbReference>
<organism evidence="6 7">
    <name type="scientific">Cellulomonas gilvus (strain ATCC 13127 / NRRL B-14078)</name>
    <name type="common">Cellvibrio gilvus</name>
    <dbReference type="NCBI Taxonomy" id="593907"/>
    <lineage>
        <taxon>Bacteria</taxon>
        <taxon>Bacillati</taxon>
        <taxon>Actinomycetota</taxon>
        <taxon>Actinomycetes</taxon>
        <taxon>Micrococcales</taxon>
        <taxon>Cellulomonadaceae</taxon>
        <taxon>Cellulomonas</taxon>
    </lineage>
</organism>
<name>F8A6T0_CELGA</name>
<gene>
    <name evidence="6" type="ordered locus">Celgi_0620</name>
</gene>
<dbReference type="InterPro" id="IPR003593">
    <property type="entry name" value="AAA+_ATPase"/>
</dbReference>
<evidence type="ECO:0000256" key="1">
    <source>
        <dbReference type="ARBA" id="ARBA00005417"/>
    </source>
</evidence>
<keyword evidence="2" id="KW-0813">Transport</keyword>
<dbReference type="RefSeq" id="WP_013882663.1">
    <property type="nucleotide sequence ID" value="NC_015671.1"/>
</dbReference>